<gene>
    <name evidence="13" type="ORF">TCMB3V08_LOCUS6205</name>
</gene>
<dbReference type="GO" id="GO:0045547">
    <property type="term" value="F:ditrans,polycis-polyprenyl diphosphate synthase [(2E,6E)-farnesyl diphosphate specific] activity"/>
    <property type="evidence" value="ECO:0007669"/>
    <property type="project" value="UniProtKB-EC"/>
</dbReference>
<proteinExistence type="inferred from homology"/>
<evidence type="ECO:0000256" key="8">
    <source>
        <dbReference type="ARBA" id="ARBA00022824"/>
    </source>
</evidence>
<name>A0A7R9J729_TIMCA</name>
<dbReference type="PANTHER" id="PTHR21528:SF0">
    <property type="entry name" value="DEHYDRODOLICHYL DIPHOSPHATE SYNTHASE COMPLEX SUBUNIT NUS1"/>
    <property type="match status" value="1"/>
</dbReference>
<dbReference type="EMBL" id="OE181698">
    <property type="protein sequence ID" value="CAD7573570.1"/>
    <property type="molecule type" value="Genomic_DNA"/>
</dbReference>
<evidence type="ECO:0000313" key="13">
    <source>
        <dbReference type="EMBL" id="CAD7573570.1"/>
    </source>
</evidence>
<evidence type="ECO:0000256" key="12">
    <source>
        <dbReference type="ARBA" id="ARBA00047353"/>
    </source>
</evidence>
<keyword evidence="6" id="KW-0808">Transferase</keyword>
<keyword evidence="7" id="KW-0812">Transmembrane</keyword>
<sequence>MVEIAFSLYKSCYIGKLSSVQMHMLHVPKCKCEPSCEEVSPHLHGGRVVKHLGKTTPSSPEQDSNLDLPILGSLAQHETSLLANYATGSKASCTVSIAEPGSWETQLFLALCSLSGEGEVLARTPGQSVPLVERLFLTLSGRKASDAGTSRYCSNRLFGSAVCHENVTVIPIITWWILQYTQYMWISFRKKCEELLGQDSVENEFKFISKQVKLFDKLPCHLVVIVGTETISFKDLAKIAIWCMTAGISFISFYEHNGVLKKNEAKLFELLSELRNCELGNIVLGKNTLLNGVVKKNGITSLNKFHVNILSWRDGRGGLVDITSRLCRLVKTAEVKTCEIDQDLIGSLIHSEVNIPDPDLAIYCGKTCSTFGLLPWQIRVTEFLHLPTHHNINVKEFLSLLDRFGCCEQRFGK</sequence>
<keyword evidence="11" id="KW-0472">Membrane</keyword>
<evidence type="ECO:0000256" key="9">
    <source>
        <dbReference type="ARBA" id="ARBA00022842"/>
    </source>
</evidence>
<protein>
    <recommendedName>
        <fullName evidence="5">ditrans,polycis-polyprenyl diphosphate synthase [(2E,6E)-farnesyldiphosphate specific]</fullName>
        <ecNumber evidence="5">2.5.1.87</ecNumber>
    </recommendedName>
</protein>
<dbReference type="AlphaFoldDB" id="A0A7R9J729"/>
<comment type="similarity">
    <text evidence="4">Belongs to the UPP synthase family.</text>
</comment>
<evidence type="ECO:0000256" key="6">
    <source>
        <dbReference type="ARBA" id="ARBA00022679"/>
    </source>
</evidence>
<evidence type="ECO:0000256" key="5">
    <source>
        <dbReference type="ARBA" id="ARBA00012596"/>
    </source>
</evidence>
<comment type="subcellular location">
    <subcellularLocation>
        <location evidence="2">Endoplasmic reticulum membrane</location>
    </subcellularLocation>
</comment>
<evidence type="ECO:0000256" key="2">
    <source>
        <dbReference type="ARBA" id="ARBA00004586"/>
    </source>
</evidence>
<evidence type="ECO:0000256" key="10">
    <source>
        <dbReference type="ARBA" id="ARBA00022989"/>
    </source>
</evidence>
<evidence type="ECO:0000256" key="7">
    <source>
        <dbReference type="ARBA" id="ARBA00022692"/>
    </source>
</evidence>
<dbReference type="SUPFAM" id="SSF64005">
    <property type="entry name" value="Undecaprenyl diphosphate synthase"/>
    <property type="match status" value="1"/>
</dbReference>
<dbReference type="PANTHER" id="PTHR21528">
    <property type="entry name" value="DEHYDRODOLICHYL DIPHOSPHATE SYNTHASE COMPLEX SUBUNIT NUS1"/>
    <property type="match status" value="1"/>
</dbReference>
<keyword evidence="10" id="KW-1133">Transmembrane helix</keyword>
<comment type="cofactor">
    <cofactor evidence="1">
        <name>Mg(2+)</name>
        <dbReference type="ChEBI" id="CHEBI:18420"/>
    </cofactor>
</comment>
<evidence type="ECO:0000256" key="11">
    <source>
        <dbReference type="ARBA" id="ARBA00023136"/>
    </source>
</evidence>
<reference evidence="13" key="1">
    <citation type="submission" date="2020-11" db="EMBL/GenBank/DDBJ databases">
        <authorList>
            <person name="Tran Van P."/>
        </authorList>
    </citation>
    <scope>NUCLEOTIDE SEQUENCE</scope>
</reference>
<evidence type="ECO:0000256" key="4">
    <source>
        <dbReference type="ARBA" id="ARBA00005432"/>
    </source>
</evidence>
<dbReference type="Gene3D" id="3.40.1180.10">
    <property type="entry name" value="Decaprenyl diphosphate synthase-like"/>
    <property type="match status" value="1"/>
</dbReference>
<organism evidence="13">
    <name type="scientific">Timema californicum</name>
    <name type="common">California timema</name>
    <name type="synonym">Walking stick</name>
    <dbReference type="NCBI Taxonomy" id="61474"/>
    <lineage>
        <taxon>Eukaryota</taxon>
        <taxon>Metazoa</taxon>
        <taxon>Ecdysozoa</taxon>
        <taxon>Arthropoda</taxon>
        <taxon>Hexapoda</taxon>
        <taxon>Insecta</taxon>
        <taxon>Pterygota</taxon>
        <taxon>Neoptera</taxon>
        <taxon>Polyneoptera</taxon>
        <taxon>Phasmatodea</taxon>
        <taxon>Timematodea</taxon>
        <taxon>Timematoidea</taxon>
        <taxon>Timematidae</taxon>
        <taxon>Timema</taxon>
    </lineage>
</organism>
<keyword evidence="9" id="KW-0460">Magnesium</keyword>
<dbReference type="GO" id="GO:0005789">
    <property type="term" value="C:endoplasmic reticulum membrane"/>
    <property type="evidence" value="ECO:0007669"/>
    <property type="project" value="UniProtKB-SubCell"/>
</dbReference>
<dbReference type="UniPathway" id="UPA00378"/>
<comment type="catalytic activity">
    <reaction evidence="12">
        <text>n isopentenyl diphosphate + (2E,6E)-farnesyl diphosphate = a di-trans,poly-cis-polyprenyl diphosphate + n diphosphate</text>
        <dbReference type="Rhea" id="RHEA:53008"/>
        <dbReference type="Rhea" id="RHEA-COMP:19494"/>
        <dbReference type="ChEBI" id="CHEBI:33019"/>
        <dbReference type="ChEBI" id="CHEBI:128769"/>
        <dbReference type="ChEBI" id="CHEBI:136960"/>
        <dbReference type="ChEBI" id="CHEBI:175763"/>
        <dbReference type="EC" id="2.5.1.87"/>
    </reaction>
</comment>
<evidence type="ECO:0000256" key="3">
    <source>
        <dbReference type="ARBA" id="ARBA00004922"/>
    </source>
</evidence>
<comment type="pathway">
    <text evidence="3">Protein modification; protein glycosylation.</text>
</comment>
<dbReference type="InterPro" id="IPR038887">
    <property type="entry name" value="Nus1/NgBR"/>
</dbReference>
<dbReference type="InterPro" id="IPR036424">
    <property type="entry name" value="UPP_synth-like_sf"/>
</dbReference>
<accession>A0A7R9J729</accession>
<dbReference type="GO" id="GO:1904423">
    <property type="term" value="C:dehydrodolichyl diphosphate synthase complex"/>
    <property type="evidence" value="ECO:0007669"/>
    <property type="project" value="InterPro"/>
</dbReference>
<dbReference type="EC" id="2.5.1.87" evidence="5"/>
<evidence type="ECO:0000256" key="1">
    <source>
        <dbReference type="ARBA" id="ARBA00001946"/>
    </source>
</evidence>
<keyword evidence="8" id="KW-0256">Endoplasmic reticulum</keyword>